<evidence type="ECO:0000256" key="1">
    <source>
        <dbReference type="SAM" id="SignalP"/>
    </source>
</evidence>
<protein>
    <submittedName>
        <fullName evidence="2">Uncharacterized protein</fullName>
    </submittedName>
</protein>
<accession>A0AAU8MWD1</accession>
<gene>
    <name evidence="2" type="ORF">ABU614_06945</name>
</gene>
<name>A0AAU8MWD1_9GAMM</name>
<dbReference type="Gene3D" id="3.90.1720.10">
    <property type="entry name" value="endopeptidase domain like (from Nostoc punctiforme)"/>
    <property type="match status" value="1"/>
</dbReference>
<dbReference type="EMBL" id="CP159925">
    <property type="protein sequence ID" value="XCO76515.1"/>
    <property type="molecule type" value="Genomic_DNA"/>
</dbReference>
<organism evidence="2">
    <name type="scientific">Lysobacter firmicutimachus</name>
    <dbReference type="NCBI Taxonomy" id="1792846"/>
    <lineage>
        <taxon>Bacteria</taxon>
        <taxon>Pseudomonadati</taxon>
        <taxon>Pseudomonadota</taxon>
        <taxon>Gammaproteobacteria</taxon>
        <taxon>Lysobacterales</taxon>
        <taxon>Lysobacteraceae</taxon>
        <taxon>Lysobacter</taxon>
    </lineage>
</organism>
<keyword evidence="1" id="KW-0732">Signal</keyword>
<dbReference type="AlphaFoldDB" id="A0AAU8MWD1"/>
<feature type="chain" id="PRO_5043504688" evidence="1">
    <location>
        <begin position="35"/>
        <end position="212"/>
    </location>
</feature>
<sequence length="212" mass="22412">MDVRQFWLMQQLTFRNACALAFITCATAPMAAYAAGCADTEPYYWQGGRRLAVYDKLVPLMTCRDYGNSVEQAMADATACNWFVGRALHTGFGVIDFTPEGDGWKSANEIAAHVATSSDWILLGSASEQAVLNDAGEAASAGRPVIAVASGNPHGHVALILGGPLSASGGWGGRMVPNSASLFIHKPASGYVGCKLSYAFAAPMGIKIYKRL</sequence>
<proteinExistence type="predicted"/>
<feature type="signal peptide" evidence="1">
    <location>
        <begin position="1"/>
        <end position="34"/>
    </location>
</feature>
<evidence type="ECO:0000313" key="2">
    <source>
        <dbReference type="EMBL" id="XCO76515.1"/>
    </source>
</evidence>
<dbReference type="RefSeq" id="WP_363799840.1">
    <property type="nucleotide sequence ID" value="NZ_CP159925.1"/>
</dbReference>
<reference evidence="2" key="1">
    <citation type="submission" date="2024-06" db="EMBL/GenBank/DDBJ databases">
        <authorList>
            <person name="Li S."/>
        </authorList>
    </citation>
    <scope>NUCLEOTIDE SEQUENCE</scope>
    <source>
        <strain evidence="2">SR10</strain>
    </source>
</reference>